<dbReference type="PANTHER" id="PTHR42912:SF93">
    <property type="entry name" value="N6-ADENOSINE-METHYLTRANSFERASE TMT1A"/>
    <property type="match status" value="1"/>
</dbReference>
<reference evidence="2 3" key="1">
    <citation type="submission" date="2018-07" db="EMBL/GenBank/DDBJ databases">
        <title>Draft genome of the type strain Streptomyces armeniacus ATCC 15676.</title>
        <authorList>
            <person name="Labana P."/>
            <person name="Gosse J.T."/>
            <person name="Boddy C.N."/>
        </authorList>
    </citation>
    <scope>NUCLEOTIDE SEQUENCE [LARGE SCALE GENOMIC DNA]</scope>
    <source>
        <strain evidence="2 3">ATCC 15676</strain>
    </source>
</reference>
<dbReference type="GO" id="GO:0008757">
    <property type="term" value="F:S-adenosylmethionine-dependent methyltransferase activity"/>
    <property type="evidence" value="ECO:0007669"/>
    <property type="project" value="InterPro"/>
</dbReference>
<sequence>MPMNRAHRRLCSSEKWARTVRDRLLPWALDGVELGPDVLEIGPGYGANLRVLAEQVPRLTALEVDGDTARQLERAYGDRARVVHGDGADMPLPDGAFSAVVCFTMLHHVPTAALQDRIFAEAHRVLRTGGVFAGSDSAGDSLRFRLLHLRDTMNTVDPETLPGRLKDAGFGEVDVTVHPAVGTVRFRAVRE</sequence>
<proteinExistence type="predicted"/>
<dbReference type="Pfam" id="PF08241">
    <property type="entry name" value="Methyltransf_11"/>
    <property type="match status" value="1"/>
</dbReference>
<gene>
    <name evidence="2" type="ORF">DVA86_28970</name>
</gene>
<evidence type="ECO:0000313" key="3">
    <source>
        <dbReference type="Proteomes" id="UP000254425"/>
    </source>
</evidence>
<keyword evidence="3" id="KW-1185">Reference proteome</keyword>
<dbReference type="CDD" id="cd02440">
    <property type="entry name" value="AdoMet_MTases"/>
    <property type="match status" value="1"/>
</dbReference>
<evidence type="ECO:0000313" key="2">
    <source>
        <dbReference type="EMBL" id="AXK36038.1"/>
    </source>
</evidence>
<dbReference type="PANTHER" id="PTHR42912">
    <property type="entry name" value="METHYLTRANSFERASE"/>
    <property type="match status" value="1"/>
</dbReference>
<protein>
    <submittedName>
        <fullName evidence="2">Class I SAM-dependent methyltransferase</fullName>
    </submittedName>
</protein>
<dbReference type="Gene3D" id="3.40.50.150">
    <property type="entry name" value="Vaccinia Virus protein VP39"/>
    <property type="match status" value="1"/>
</dbReference>
<dbReference type="EMBL" id="CP031320">
    <property type="protein sequence ID" value="AXK36038.1"/>
    <property type="molecule type" value="Genomic_DNA"/>
</dbReference>
<feature type="domain" description="Methyltransferase type 11" evidence="1">
    <location>
        <begin position="39"/>
        <end position="133"/>
    </location>
</feature>
<keyword evidence="2" id="KW-0489">Methyltransferase</keyword>
<organism evidence="2 3">
    <name type="scientific">Streptomyces armeniacus</name>
    <dbReference type="NCBI Taxonomy" id="83291"/>
    <lineage>
        <taxon>Bacteria</taxon>
        <taxon>Bacillati</taxon>
        <taxon>Actinomycetota</taxon>
        <taxon>Actinomycetes</taxon>
        <taxon>Kitasatosporales</taxon>
        <taxon>Streptomycetaceae</taxon>
        <taxon>Streptomyces</taxon>
    </lineage>
</organism>
<dbReference type="RefSeq" id="WP_208882687.1">
    <property type="nucleotide sequence ID" value="NZ_CP031320.1"/>
</dbReference>
<dbReference type="AlphaFoldDB" id="A0A345XWM2"/>
<evidence type="ECO:0000259" key="1">
    <source>
        <dbReference type="Pfam" id="PF08241"/>
    </source>
</evidence>
<dbReference type="SUPFAM" id="SSF53335">
    <property type="entry name" value="S-adenosyl-L-methionine-dependent methyltransferases"/>
    <property type="match status" value="1"/>
</dbReference>
<dbReference type="Proteomes" id="UP000254425">
    <property type="component" value="Chromosome"/>
</dbReference>
<dbReference type="InterPro" id="IPR013216">
    <property type="entry name" value="Methyltransf_11"/>
</dbReference>
<name>A0A345XWM2_9ACTN</name>
<accession>A0A345XWM2</accession>
<dbReference type="GO" id="GO:0032259">
    <property type="term" value="P:methylation"/>
    <property type="evidence" value="ECO:0007669"/>
    <property type="project" value="UniProtKB-KW"/>
</dbReference>
<dbReference type="InterPro" id="IPR029063">
    <property type="entry name" value="SAM-dependent_MTases_sf"/>
</dbReference>
<dbReference type="InterPro" id="IPR050508">
    <property type="entry name" value="Methyltransf_Superfamily"/>
</dbReference>
<keyword evidence="2" id="KW-0808">Transferase</keyword>
<dbReference type="KEGG" id="sarm:DVA86_28970"/>